<evidence type="ECO:0000313" key="2">
    <source>
        <dbReference type="Proteomes" id="UP000243793"/>
    </source>
</evidence>
<protein>
    <submittedName>
        <fullName evidence="1">Uncharacterized protein</fullName>
    </submittedName>
</protein>
<reference evidence="2" key="1">
    <citation type="submission" date="2017-05" db="EMBL/GenBank/DDBJ databases">
        <authorList>
            <person name="Sung H."/>
        </authorList>
    </citation>
    <scope>NUCLEOTIDE SEQUENCE [LARGE SCALE GENOMIC DNA]</scope>
    <source>
        <strain evidence="2">AMac2203</strain>
    </source>
</reference>
<organism evidence="1 2">
    <name type="scientific">Oceanisphaera avium</name>
    <dbReference type="NCBI Taxonomy" id="1903694"/>
    <lineage>
        <taxon>Bacteria</taxon>
        <taxon>Pseudomonadati</taxon>
        <taxon>Pseudomonadota</taxon>
        <taxon>Gammaproteobacteria</taxon>
        <taxon>Aeromonadales</taxon>
        <taxon>Aeromonadaceae</taxon>
        <taxon>Oceanisphaera</taxon>
    </lineage>
</organism>
<dbReference type="EMBL" id="CP021376">
    <property type="protein sequence ID" value="ART79647.1"/>
    <property type="molecule type" value="Genomic_DNA"/>
</dbReference>
<accession>A0A1Y0CXL1</accession>
<sequence>MDSRKVGQVLILLSSVSSASYGFEESVQTNSHLSEPARSVSSPPADTPALSRPAFWSFTPKSLTFTHSNLLTRLSDRYQLNLEFSPSEVNAKPNFNAYPSYQLSSQSSLGFSFNHFRPRFNFERAGLQTSLHFRGDGVKLNFRPTAISKQLEFDVKISDDESRLDLTYRY</sequence>
<dbReference type="OrthoDB" id="5592777at2"/>
<dbReference type="AlphaFoldDB" id="A0A1Y0CXL1"/>
<keyword evidence="2" id="KW-1185">Reference proteome</keyword>
<evidence type="ECO:0000313" key="1">
    <source>
        <dbReference type="EMBL" id="ART79647.1"/>
    </source>
</evidence>
<gene>
    <name evidence="1" type="ORF">CBP12_05340</name>
</gene>
<dbReference type="Proteomes" id="UP000243793">
    <property type="component" value="Chromosome"/>
</dbReference>
<proteinExistence type="predicted"/>
<dbReference type="RefSeq" id="WP_086963519.1">
    <property type="nucleotide sequence ID" value="NZ_CP021376.1"/>
</dbReference>
<dbReference type="KEGG" id="ocm:CBP12_05340"/>
<name>A0A1Y0CXL1_9GAMM</name>